<dbReference type="GO" id="GO:0003723">
    <property type="term" value="F:RNA binding"/>
    <property type="evidence" value="ECO:0007669"/>
    <property type="project" value="UniProtKB-UniRule"/>
</dbReference>
<comment type="caution">
    <text evidence="5">The sequence shown here is derived from an EMBL/GenBank/DDBJ whole genome shotgun (WGS) entry which is preliminary data.</text>
</comment>
<evidence type="ECO:0000313" key="5">
    <source>
        <dbReference type="EMBL" id="ORZ26155.1"/>
    </source>
</evidence>
<evidence type="ECO:0000259" key="4">
    <source>
        <dbReference type="PROSITE" id="PS50102"/>
    </source>
</evidence>
<protein>
    <recommendedName>
        <fullName evidence="4">RRM domain-containing protein</fullName>
    </recommendedName>
</protein>
<feature type="compositionally biased region" description="Basic and acidic residues" evidence="3">
    <location>
        <begin position="51"/>
        <end position="64"/>
    </location>
</feature>
<feature type="compositionally biased region" description="Low complexity" evidence="3">
    <location>
        <begin position="84"/>
        <end position="112"/>
    </location>
</feature>
<gene>
    <name evidence="5" type="ORF">BCR42DRAFT_401690</name>
</gene>
<dbReference type="InterPro" id="IPR012677">
    <property type="entry name" value="Nucleotide-bd_a/b_plait_sf"/>
</dbReference>
<keyword evidence="6" id="KW-1185">Reference proteome</keyword>
<dbReference type="InterPro" id="IPR000504">
    <property type="entry name" value="RRM_dom"/>
</dbReference>
<dbReference type="InterPro" id="IPR051186">
    <property type="entry name" value="RRM_HNRPC/RALY_subfam"/>
</dbReference>
<accession>A0A1X2J2Y6</accession>
<evidence type="ECO:0000313" key="6">
    <source>
        <dbReference type="Proteomes" id="UP000193560"/>
    </source>
</evidence>
<feature type="compositionally biased region" description="Basic and acidic residues" evidence="3">
    <location>
        <begin position="175"/>
        <end position="184"/>
    </location>
</feature>
<dbReference type="PROSITE" id="PS50102">
    <property type="entry name" value="RRM"/>
    <property type="match status" value="1"/>
</dbReference>
<organism evidence="5 6">
    <name type="scientific">Absidia repens</name>
    <dbReference type="NCBI Taxonomy" id="90262"/>
    <lineage>
        <taxon>Eukaryota</taxon>
        <taxon>Fungi</taxon>
        <taxon>Fungi incertae sedis</taxon>
        <taxon>Mucoromycota</taxon>
        <taxon>Mucoromycotina</taxon>
        <taxon>Mucoromycetes</taxon>
        <taxon>Mucorales</taxon>
        <taxon>Cunninghamellaceae</taxon>
        <taxon>Absidia</taxon>
    </lineage>
</organism>
<proteinExistence type="predicted"/>
<name>A0A1X2J2Y6_9FUNG</name>
<dbReference type="EMBL" id="MCGE01000001">
    <property type="protein sequence ID" value="ORZ26155.1"/>
    <property type="molecule type" value="Genomic_DNA"/>
</dbReference>
<dbReference type="Proteomes" id="UP000193560">
    <property type="component" value="Unassembled WGS sequence"/>
</dbReference>
<feature type="compositionally biased region" description="Polar residues" evidence="3">
    <location>
        <begin position="201"/>
        <end position="214"/>
    </location>
</feature>
<dbReference type="AlphaFoldDB" id="A0A1X2J2Y6"/>
<dbReference type="PANTHER" id="PTHR13968:SF26">
    <property type="entry name" value="RRM DOMAIN-CONTAINING PROTEIN"/>
    <property type="match status" value="1"/>
</dbReference>
<dbReference type="SMART" id="SM00360">
    <property type="entry name" value="RRM"/>
    <property type="match status" value="1"/>
</dbReference>
<dbReference type="Pfam" id="PF00076">
    <property type="entry name" value="RRM_1"/>
    <property type="match status" value="1"/>
</dbReference>
<dbReference type="STRING" id="90262.A0A1X2J2Y6"/>
<keyword evidence="1 2" id="KW-0694">RNA-binding</keyword>
<evidence type="ECO:0000256" key="2">
    <source>
        <dbReference type="PROSITE-ProRule" id="PRU00176"/>
    </source>
</evidence>
<dbReference type="OrthoDB" id="2285615at2759"/>
<feature type="domain" description="RRM" evidence="4">
    <location>
        <begin position="253"/>
        <end position="323"/>
    </location>
</feature>
<feature type="region of interest" description="Disordered" evidence="3">
    <location>
        <begin position="32"/>
        <end position="215"/>
    </location>
</feature>
<feature type="compositionally biased region" description="Low complexity" evidence="3">
    <location>
        <begin position="32"/>
        <end position="49"/>
    </location>
</feature>
<dbReference type="PANTHER" id="PTHR13968">
    <property type="entry name" value="HETEROGENEOUS NUCLEAR RIBONUCLEOPROTEIN"/>
    <property type="match status" value="1"/>
</dbReference>
<sequence length="609" mass="67785">MGTIEKKQDEQKQGSNPSVVDAFISALFASAPSSTSTIATTSSSSSPESNLLDKGKSQSEDTPVRKSVSVGAHVHESKVEEYNPAETSSTPTSETSGRSEPFSAATAATKARTAVKRERSLTEEVGAYSQPSKRKIAQASTTTSGNKRYDEPVYQRHVHGRGSRETGSASPSRTGSEKRAYDHHQYHKQHNQQSQQHQQQRILNDQSAPPSSSYRGKAEIVRYHLQAQRGQPASSTYILALEPVDWSTAVAESRMLIRDIPMHMDNWDLLDHFAPYGEIIEVVIKNQLGFVHFVDASACRAAVTGENGKFIKNFKLRLEVCKQKPHFARGNHTAAEKMTAQPTVTTHVHLLVWDHVPPAYVNHIRQNFECASLPTQTSYLANRHASNQEQIIREKVNIGAIAVLNLESKHEQQRTIDLRVLNKSSNENIHYEAYDSISLDDAIAITKIGYRSSRSISKSPPHRQDQTYTVQATSIRNHETPQQKPQPPLDLATIQQLDVNTLATIYDLVHIQLENALAAYHGKVNGQQHQQFMHPTQISSALYQITPTYQQLSQPALSNTSMSTRSFYQYPQYPPSSPQLLTSPARHVPIPLSTEQLGNILSSVNNNHQ</sequence>
<feature type="compositionally biased region" description="Low complexity" evidence="3">
    <location>
        <begin position="191"/>
        <end position="200"/>
    </location>
</feature>
<evidence type="ECO:0000256" key="3">
    <source>
        <dbReference type="SAM" id="MobiDB-lite"/>
    </source>
</evidence>
<dbReference type="Gene3D" id="3.30.70.330">
    <property type="match status" value="1"/>
</dbReference>
<evidence type="ECO:0000256" key="1">
    <source>
        <dbReference type="ARBA" id="ARBA00022884"/>
    </source>
</evidence>
<reference evidence="5 6" key="1">
    <citation type="submission" date="2016-07" db="EMBL/GenBank/DDBJ databases">
        <title>Pervasive Adenine N6-methylation of Active Genes in Fungi.</title>
        <authorList>
            <consortium name="DOE Joint Genome Institute"/>
            <person name="Mondo S.J."/>
            <person name="Dannebaum R.O."/>
            <person name="Kuo R.C."/>
            <person name="Labutti K."/>
            <person name="Haridas S."/>
            <person name="Kuo A."/>
            <person name="Salamov A."/>
            <person name="Ahrendt S.R."/>
            <person name="Lipzen A."/>
            <person name="Sullivan W."/>
            <person name="Andreopoulos W.B."/>
            <person name="Clum A."/>
            <person name="Lindquist E."/>
            <person name="Daum C."/>
            <person name="Ramamoorthy G.K."/>
            <person name="Gryganskyi A."/>
            <person name="Culley D."/>
            <person name="Magnuson J.K."/>
            <person name="James T.Y."/>
            <person name="O'Malley M.A."/>
            <person name="Stajich J.E."/>
            <person name="Spatafora J.W."/>
            <person name="Visel A."/>
            <person name="Grigoriev I.V."/>
        </authorList>
    </citation>
    <scope>NUCLEOTIDE SEQUENCE [LARGE SCALE GENOMIC DNA]</scope>
    <source>
        <strain evidence="5 6">NRRL 1336</strain>
    </source>
</reference>
<dbReference type="InterPro" id="IPR035979">
    <property type="entry name" value="RBD_domain_sf"/>
</dbReference>
<dbReference type="SUPFAM" id="SSF54928">
    <property type="entry name" value="RNA-binding domain, RBD"/>
    <property type="match status" value="1"/>
</dbReference>
<feature type="compositionally biased region" description="Polar residues" evidence="3">
    <location>
        <begin position="165"/>
        <end position="174"/>
    </location>
</feature>